<feature type="site" description="Interaction with DNA" evidence="8">
    <location>
        <position position="331"/>
    </location>
</feature>
<feature type="domain" description="Topo IA-type catalytic" evidence="10">
    <location>
        <begin position="150"/>
        <end position="593"/>
    </location>
</feature>
<dbReference type="PROSITE" id="PS52039">
    <property type="entry name" value="TOPO_IA_2"/>
    <property type="match status" value="1"/>
</dbReference>
<comment type="function">
    <text evidence="8">Releases the supercoiling and torsional tension of DNA, which is introduced during the DNA replication and transcription, by transiently cleaving and rejoining one strand of the DNA duplex. Introduces a single-strand break via transesterification at a target site in duplex DNA. The scissile phosphodiester is attacked by the catalytic tyrosine of the enzyme, resulting in the formation of a DNA-(5'-phosphotyrosyl)-enzyme intermediate and the expulsion of a 3'-OH DNA strand. The free DNA strand then undergoes passage around the unbroken strand, thus removing DNA supercoils. Finally, in the religation step, the DNA 3'-OH attacks the covalent intermediate to expel the active-site tyrosine and restore the DNA phosphodiester backbone.</text>
</comment>
<dbReference type="SMART" id="SM00493">
    <property type="entry name" value="TOPRIM"/>
    <property type="match status" value="1"/>
</dbReference>
<dbReference type="InterPro" id="IPR034149">
    <property type="entry name" value="TOPRIM_TopoI"/>
</dbReference>
<dbReference type="InterPro" id="IPR013826">
    <property type="entry name" value="Topo_IA_cen_sub3"/>
</dbReference>
<evidence type="ECO:0000313" key="12">
    <source>
        <dbReference type="Proteomes" id="UP000830116"/>
    </source>
</evidence>
<name>A0ABY4CD09_9BACT</name>
<dbReference type="InterPro" id="IPR013824">
    <property type="entry name" value="Topo_IA_cen_sub1"/>
</dbReference>
<dbReference type="InterPro" id="IPR006171">
    <property type="entry name" value="TOPRIM_dom"/>
</dbReference>
<evidence type="ECO:0000256" key="8">
    <source>
        <dbReference type="HAMAP-Rule" id="MF_00952"/>
    </source>
</evidence>
<comment type="catalytic activity">
    <reaction evidence="1 8">
        <text>ATP-independent breakage of single-stranded DNA, followed by passage and rejoining.</text>
        <dbReference type="EC" id="5.6.2.1"/>
    </reaction>
</comment>
<dbReference type="InterPro" id="IPR005733">
    <property type="entry name" value="TopoI_bac-type"/>
</dbReference>
<dbReference type="Proteomes" id="UP000830116">
    <property type="component" value="Chromosome"/>
</dbReference>
<organism evidence="11 12">
    <name type="scientific">Bdellovibrio reynosensis</name>
    <dbReference type="NCBI Taxonomy" id="2835041"/>
    <lineage>
        <taxon>Bacteria</taxon>
        <taxon>Pseudomonadati</taxon>
        <taxon>Bdellovibrionota</taxon>
        <taxon>Bdellovibrionia</taxon>
        <taxon>Bdellovibrionales</taxon>
        <taxon>Pseudobdellovibrionaceae</taxon>
        <taxon>Bdellovibrio</taxon>
    </lineage>
</organism>
<evidence type="ECO:0000256" key="2">
    <source>
        <dbReference type="ARBA" id="ARBA00009446"/>
    </source>
</evidence>
<dbReference type="Pfam" id="PF13368">
    <property type="entry name" value="Toprim_C_rpt"/>
    <property type="match status" value="3"/>
</dbReference>
<gene>
    <name evidence="8 11" type="primary">topA</name>
    <name evidence="11" type="ORF">MNR06_07810</name>
</gene>
<feature type="site" description="Interaction with DNA" evidence="8">
    <location>
        <position position="160"/>
    </location>
</feature>
<dbReference type="CDD" id="cd03363">
    <property type="entry name" value="TOPRIM_TopoIA_TopoI"/>
    <property type="match status" value="1"/>
</dbReference>
<feature type="site" description="Interaction with DNA" evidence="8">
    <location>
        <position position="525"/>
    </location>
</feature>
<dbReference type="RefSeq" id="WP_243540676.1">
    <property type="nucleotide sequence ID" value="NZ_CP093442.1"/>
</dbReference>
<proteinExistence type="inferred from homology"/>
<feature type="site" description="Interaction with DNA" evidence="8">
    <location>
        <position position="41"/>
    </location>
</feature>
<dbReference type="EC" id="5.6.2.1" evidence="8"/>
<dbReference type="Gene3D" id="2.70.20.10">
    <property type="entry name" value="Topoisomerase I, domain 3"/>
    <property type="match status" value="1"/>
</dbReference>
<feature type="site" description="Interaction with DNA" evidence="8">
    <location>
        <position position="161"/>
    </location>
</feature>
<dbReference type="Gene3D" id="3.40.50.140">
    <property type="match status" value="1"/>
</dbReference>
<dbReference type="InterPro" id="IPR023406">
    <property type="entry name" value="Topo_IA_AS"/>
</dbReference>
<feature type="site" description="Interaction with DNA" evidence="8">
    <location>
        <position position="169"/>
    </location>
</feature>
<dbReference type="PROSITE" id="PS00396">
    <property type="entry name" value="TOPO_IA_1"/>
    <property type="match status" value="1"/>
</dbReference>
<dbReference type="PROSITE" id="PS50880">
    <property type="entry name" value="TOPRIM"/>
    <property type="match status" value="1"/>
</dbReference>
<evidence type="ECO:0000256" key="3">
    <source>
        <dbReference type="ARBA" id="ARBA00022723"/>
    </source>
</evidence>
<dbReference type="InterPro" id="IPR000380">
    <property type="entry name" value="Topo_IA"/>
</dbReference>
<comment type="subunit">
    <text evidence="8">Monomer.</text>
</comment>
<dbReference type="SUPFAM" id="SSF56712">
    <property type="entry name" value="Prokaryotic type I DNA topoisomerase"/>
    <property type="match status" value="1"/>
</dbReference>
<dbReference type="Pfam" id="PF01751">
    <property type="entry name" value="Toprim"/>
    <property type="match status" value="1"/>
</dbReference>
<feature type="site" description="Interaction with DNA" evidence="8">
    <location>
        <position position="176"/>
    </location>
</feature>
<evidence type="ECO:0000259" key="9">
    <source>
        <dbReference type="PROSITE" id="PS50880"/>
    </source>
</evidence>
<feature type="active site" description="O-(5'-phospho-DNA)-tyrosine intermediate" evidence="8">
    <location>
        <position position="329"/>
    </location>
</feature>
<accession>A0ABY4CD09</accession>
<feature type="site" description="Interaction with DNA" evidence="8">
    <location>
        <position position="164"/>
    </location>
</feature>
<dbReference type="CDD" id="cd00186">
    <property type="entry name" value="TOP1Ac"/>
    <property type="match status" value="1"/>
</dbReference>
<dbReference type="InterPro" id="IPR003601">
    <property type="entry name" value="Topo_IA_2"/>
</dbReference>
<feature type="domain" description="Toprim" evidence="9">
    <location>
        <begin position="11"/>
        <end position="135"/>
    </location>
</feature>
<dbReference type="Gene3D" id="1.10.460.10">
    <property type="entry name" value="Topoisomerase I, domain 2"/>
    <property type="match status" value="1"/>
</dbReference>
<dbReference type="NCBIfam" id="TIGR01051">
    <property type="entry name" value="topA_bact"/>
    <property type="match status" value="1"/>
</dbReference>
<reference evidence="11" key="1">
    <citation type="submission" date="2022-03" db="EMBL/GenBank/DDBJ databases">
        <title>Genome Identification and Characterization of new species Bdellovibrio reynosense LBG001 sp. nov. from a Mexico soil sample.</title>
        <authorList>
            <person name="Camilli A."/>
            <person name="Ajao Y."/>
            <person name="Guo X."/>
        </authorList>
    </citation>
    <scope>NUCLEOTIDE SEQUENCE</scope>
    <source>
        <strain evidence="11">LBG001</strain>
    </source>
</reference>
<dbReference type="InterPro" id="IPR013497">
    <property type="entry name" value="Topo_IA_cen"/>
</dbReference>
<dbReference type="PANTHER" id="PTHR42785:SF1">
    <property type="entry name" value="DNA TOPOISOMERASE"/>
    <property type="match status" value="1"/>
</dbReference>
<evidence type="ECO:0000256" key="4">
    <source>
        <dbReference type="ARBA" id="ARBA00022842"/>
    </source>
</evidence>
<keyword evidence="12" id="KW-1185">Reference proteome</keyword>
<protein>
    <recommendedName>
        <fullName evidence="8">DNA topoisomerase 1</fullName>
        <ecNumber evidence="8">5.6.2.1</ecNumber>
    </recommendedName>
    <alternativeName>
        <fullName evidence="8">DNA topoisomerase I</fullName>
    </alternativeName>
</protein>
<comment type="similarity">
    <text evidence="2 8">Belongs to the type IA topoisomerase family.</text>
</comment>
<sequence>MAKKMDTSDGIKLVVVESPTKAKTIRKFLGKDYVVESCMGHIRDLPKSAKDIPEKVKKEKWAQLGVNVDKNFEPIYCVPKDKTKVVKNLKDKLEEAAELYLATDEDREGESISWHLLEVLKPKVPTKRMVFHEITKDAIQKALKDTREIDINLVRAQEARRILDRLVGYTISPLLWKKVAYGLSAGRVQSVAVRLIVEKELERVRFKKSSYWGVLAELNKDGVNFESRLQQYKNQRIATGKDFDGLTGQLTAGKDVLVLDEKMSAKLAADLKSGSWVVSDVEEKPTFRKPAAPFITSTLQQEANRKLGLSSREAMQVAQKLYEQGFITYMRTDSTFLSTEAINASRDAIQSKYGKEYLTPQPRNYAAKKVKGAQEAHEAIRPAGNQFMDPDETGLTGTQFRLYDMIWKRTIASQMVDARQKQVSAKIQVGDALFGASGMTIEFPGFLRAYVEGSDDPEADLAEREVRLPALKVKDGVKVSKLDPTSHETKPPARYTEASLVQTMEKEGIGRPSTYASVIGTIIDRGYVRKAGTALVPTFTAMIVSKLLSSYLSQYVDLGFTSEMEQSLDNIAEGDLDWEKYLSSVYKGPKGLKALVDSQEEKINPDDARTMTLEGMDRYKFHVGRYGAYVTTTRDGEDVSASLPDNESPADITPEIAEKLIDQKINGADALGKDPTTGLPIYVLNGRYGPYVQMGDVTPEDDKPKRASLPPNTQPEQVDLQMALSLLSLPKTLGNHPGTGKEIKAGLGRFGPFVVHDGDYRSIPKSDSIFTITLEKALEMLSQPKKGRGRAAALKDLGAHPDTGDAIQIFNGPYGPYIKCAKVNVSLPEGASPDTVTLEQAIGLINDKGGLTKGKGKAKAAKATGKAPAKAKAAAPKKALKNAEGAKEKAQALGVKKVVTRKAKK</sequence>
<dbReference type="PRINTS" id="PR00417">
    <property type="entry name" value="PRTPISMRASEI"/>
</dbReference>
<dbReference type="InterPro" id="IPR023405">
    <property type="entry name" value="Topo_IA_core_domain"/>
</dbReference>
<evidence type="ECO:0000256" key="5">
    <source>
        <dbReference type="ARBA" id="ARBA00023029"/>
    </source>
</evidence>
<dbReference type="Gene3D" id="1.10.290.10">
    <property type="entry name" value="Topoisomerase I, domain 4"/>
    <property type="match status" value="1"/>
</dbReference>
<keyword evidence="3" id="KW-0479">Metal-binding</keyword>
<dbReference type="PANTHER" id="PTHR42785">
    <property type="entry name" value="DNA TOPOISOMERASE, TYPE IA, CORE"/>
    <property type="match status" value="1"/>
</dbReference>
<evidence type="ECO:0000313" key="11">
    <source>
        <dbReference type="EMBL" id="UOF02857.1"/>
    </source>
</evidence>
<dbReference type="InterPro" id="IPR028612">
    <property type="entry name" value="Topoisom_1_IA"/>
</dbReference>
<dbReference type="InterPro" id="IPR025589">
    <property type="entry name" value="Toprim_C_rpt"/>
</dbReference>
<keyword evidence="5 8" id="KW-0799">Topoisomerase</keyword>
<dbReference type="GO" id="GO:0003917">
    <property type="term" value="F:DNA topoisomerase type I (single strand cut, ATP-independent) activity"/>
    <property type="evidence" value="ECO:0007669"/>
    <property type="project" value="UniProtKB-EC"/>
</dbReference>
<dbReference type="Pfam" id="PF01131">
    <property type="entry name" value="Topoisom_bac"/>
    <property type="match status" value="1"/>
</dbReference>
<evidence type="ECO:0000256" key="6">
    <source>
        <dbReference type="ARBA" id="ARBA00023125"/>
    </source>
</evidence>
<evidence type="ECO:0000259" key="10">
    <source>
        <dbReference type="PROSITE" id="PS52039"/>
    </source>
</evidence>
<evidence type="ECO:0000256" key="7">
    <source>
        <dbReference type="ARBA" id="ARBA00023235"/>
    </source>
</evidence>
<keyword evidence="4" id="KW-0460">Magnesium</keyword>
<feature type="region of interest" description="Interaction with DNA" evidence="8">
    <location>
        <begin position="184"/>
        <end position="189"/>
    </location>
</feature>
<dbReference type="SMART" id="SM00436">
    <property type="entry name" value="TOP1Bc"/>
    <property type="match status" value="1"/>
</dbReference>
<keyword evidence="6 8" id="KW-0238">DNA-binding</keyword>
<dbReference type="EMBL" id="CP093442">
    <property type="protein sequence ID" value="UOF02857.1"/>
    <property type="molecule type" value="Genomic_DNA"/>
</dbReference>
<dbReference type="SMART" id="SM00437">
    <property type="entry name" value="TOP1Ac"/>
    <property type="match status" value="1"/>
</dbReference>
<dbReference type="InterPro" id="IPR003602">
    <property type="entry name" value="Topo_IA_DNA-bd_dom"/>
</dbReference>
<keyword evidence="7 8" id="KW-0413">Isomerase</keyword>
<dbReference type="HAMAP" id="MF_00952">
    <property type="entry name" value="Topoisom_1_prok"/>
    <property type="match status" value="1"/>
</dbReference>
<dbReference type="InterPro" id="IPR013825">
    <property type="entry name" value="Topo_IA_cen_sub2"/>
</dbReference>
<evidence type="ECO:0000256" key="1">
    <source>
        <dbReference type="ARBA" id="ARBA00000213"/>
    </source>
</evidence>